<evidence type="ECO:0000313" key="1">
    <source>
        <dbReference type="EMBL" id="TDU66205.1"/>
    </source>
</evidence>
<evidence type="ECO:0000313" key="2">
    <source>
        <dbReference type="Proteomes" id="UP000295662"/>
    </source>
</evidence>
<dbReference type="AlphaFoldDB" id="A0A4R7RNA0"/>
<organism evidence="1 2">
    <name type="scientific">Prosthecobacter fusiformis</name>
    <dbReference type="NCBI Taxonomy" id="48464"/>
    <lineage>
        <taxon>Bacteria</taxon>
        <taxon>Pseudomonadati</taxon>
        <taxon>Verrucomicrobiota</taxon>
        <taxon>Verrucomicrobiia</taxon>
        <taxon>Verrucomicrobiales</taxon>
        <taxon>Verrucomicrobiaceae</taxon>
        <taxon>Prosthecobacter</taxon>
    </lineage>
</organism>
<dbReference type="RefSeq" id="WP_133796937.1">
    <property type="nucleotide sequence ID" value="NZ_SOCA01000009.1"/>
</dbReference>
<sequence>MTKTQIQVPEELFHELRTFAKQREWSLAETFRRGAELLLQVYPDPPTGPAPAWSPPTSKQVGWKGLSAEQLREVAFADGDPQLA</sequence>
<dbReference type="EMBL" id="SOCA01000009">
    <property type="protein sequence ID" value="TDU66205.1"/>
    <property type="molecule type" value="Genomic_DNA"/>
</dbReference>
<gene>
    <name evidence="1" type="ORF">EI77_03944</name>
</gene>
<dbReference type="Proteomes" id="UP000295662">
    <property type="component" value="Unassembled WGS sequence"/>
</dbReference>
<dbReference type="OrthoDB" id="4734332at2"/>
<keyword evidence="2" id="KW-1185">Reference proteome</keyword>
<reference evidence="1 2" key="1">
    <citation type="submission" date="2019-03" db="EMBL/GenBank/DDBJ databases">
        <title>Genomic Encyclopedia of Archaeal and Bacterial Type Strains, Phase II (KMG-II): from individual species to whole genera.</title>
        <authorList>
            <person name="Goeker M."/>
        </authorList>
    </citation>
    <scope>NUCLEOTIDE SEQUENCE [LARGE SCALE GENOMIC DNA]</scope>
    <source>
        <strain evidence="1 2">ATCC 25309</strain>
    </source>
</reference>
<accession>A0A4R7RNA0</accession>
<proteinExistence type="predicted"/>
<comment type="caution">
    <text evidence="1">The sequence shown here is derived from an EMBL/GenBank/DDBJ whole genome shotgun (WGS) entry which is preliminary data.</text>
</comment>
<protein>
    <submittedName>
        <fullName evidence="1">Uncharacterized protein</fullName>
    </submittedName>
</protein>
<name>A0A4R7RNA0_9BACT</name>